<dbReference type="GO" id="GO:0097222">
    <property type="term" value="P:mitochondrial mRNA polyadenylation"/>
    <property type="evidence" value="ECO:0000318"/>
    <property type="project" value="GO_Central"/>
</dbReference>
<dbReference type="InterPro" id="IPR043519">
    <property type="entry name" value="NT_sf"/>
</dbReference>
<evidence type="ECO:0000259" key="7">
    <source>
        <dbReference type="Pfam" id="PF12627"/>
    </source>
</evidence>
<dbReference type="GO" id="GO:0001680">
    <property type="term" value="P:tRNA 3'-terminal CCA addition"/>
    <property type="evidence" value="ECO:0007669"/>
    <property type="project" value="UniProtKB-ARBA"/>
</dbReference>
<keyword evidence="2 4" id="KW-0808">Transferase</keyword>
<dbReference type="InterPro" id="IPR002646">
    <property type="entry name" value="PolA_pol_head_dom"/>
</dbReference>
<dbReference type="Gene3D" id="3.30.460.10">
    <property type="entry name" value="Beta Polymerase, domain 2"/>
    <property type="match status" value="1"/>
</dbReference>
<dbReference type="InterPro" id="IPR032828">
    <property type="entry name" value="PolyA_RNA-bd"/>
</dbReference>
<dbReference type="STRING" id="29655.A0A0K9PWZ0"/>
<comment type="similarity">
    <text evidence="1 4">Belongs to the tRNA nucleotidyltransferase/poly(A) polymerase family.</text>
</comment>
<comment type="caution">
    <text evidence="8">The sequence shown here is derived from an EMBL/GenBank/DDBJ whole genome shotgun (WGS) entry which is preliminary data.</text>
</comment>
<dbReference type="GO" id="GO:0003723">
    <property type="term" value="F:RNA binding"/>
    <property type="evidence" value="ECO:0007669"/>
    <property type="project" value="UniProtKB-KW"/>
</dbReference>
<sequence length="668" mass="76293">MINFRKHRRFWFPTAYDLLFKKQVLKKHTMAGKTDAVCRSSVGDSNCTLPKGYFDPSTWKIMNSRYLGIDNSQIDIAALIVLKVLKSKGFGAYLVGGCVRDLILHKTPKDFDIVTTADLRQIKKHFHKAIIVGRRFPICLVHLKNSCIEVSSFETKNKKTEASQTTSLQSVKGLGDENLARWRNCMRRDFTINGLFYDPTTNKVYDYVNGIRDTKHLTLHTVMPAEKSFKEDCARILRGIRIAARLGLKISSKTKTAMQNHAQSIMSLPTERLILEMNYMFAYGAAVPSICLLQRFKLLNILLPFHAVYLRQIVEAQTTKRSTLLMNLLSKMDAILSANQPSNCQLWIGLLAFHMALVQYPQDSFVVWAFSFILFHGKLKMAIKSAKEKAKSCSQFLPEISCFSGNKSDEILIEEVSHFVSLVKSSITCLMNEDALSKALETCHMSSSFSCKVFVSKNMGRQVAELFDLDSKYCRNSHIESDVIDYNLLKKGESNETRFVLGKIIIDVLNDPDIEESSHIFPETENQMKNDQKSSHIFSEVLNRSDASGSGNKEEQKKHFKQRENGGNNMVLGSVQNKHREIFEEGKDETSISSKKKRIFSLHDNFKQVVETKFKRRKEGKIKQDITDIQLDIQMDGKTETNLRKKIEQENCEVSRDKKSLSKLFMSR</sequence>
<keyword evidence="4" id="KW-0694">RNA-binding</keyword>
<dbReference type="EMBL" id="LFYR01000620">
    <property type="protein sequence ID" value="KMZ72720.1"/>
    <property type="molecule type" value="Genomic_DNA"/>
</dbReference>
<evidence type="ECO:0000256" key="1">
    <source>
        <dbReference type="ARBA" id="ARBA00007265"/>
    </source>
</evidence>
<dbReference type="GO" id="GO:0000166">
    <property type="term" value="F:nucleotide binding"/>
    <property type="evidence" value="ECO:0007669"/>
    <property type="project" value="UniProtKB-KW"/>
</dbReference>
<dbReference type="SUPFAM" id="SSF81301">
    <property type="entry name" value="Nucleotidyltransferase"/>
    <property type="match status" value="1"/>
</dbReference>
<dbReference type="PANTHER" id="PTHR43051">
    <property type="entry name" value="POLYNUCLEOTIDE ADENYLYLTRANSFERASE FAMILY PROTEIN"/>
    <property type="match status" value="1"/>
</dbReference>
<evidence type="ECO:0000313" key="8">
    <source>
        <dbReference type="EMBL" id="KMZ72720.1"/>
    </source>
</evidence>
<evidence type="ECO:0000313" key="9">
    <source>
        <dbReference type="Proteomes" id="UP000036987"/>
    </source>
</evidence>
<evidence type="ECO:0000256" key="4">
    <source>
        <dbReference type="RuleBase" id="RU003953"/>
    </source>
</evidence>
<dbReference type="PANTHER" id="PTHR43051:SF1">
    <property type="entry name" value="POLYNUCLEOTIDE ADENYLYLTRANSFERASE FAMILY PROTEIN"/>
    <property type="match status" value="1"/>
</dbReference>
<protein>
    <submittedName>
        <fullName evidence="8">CCA-adding enzyme</fullName>
    </submittedName>
</protein>
<organism evidence="8 9">
    <name type="scientific">Zostera marina</name>
    <name type="common">Eelgrass</name>
    <dbReference type="NCBI Taxonomy" id="29655"/>
    <lineage>
        <taxon>Eukaryota</taxon>
        <taxon>Viridiplantae</taxon>
        <taxon>Streptophyta</taxon>
        <taxon>Embryophyta</taxon>
        <taxon>Tracheophyta</taxon>
        <taxon>Spermatophyta</taxon>
        <taxon>Magnoliopsida</taxon>
        <taxon>Liliopsida</taxon>
        <taxon>Zosteraceae</taxon>
        <taxon>Zostera</taxon>
    </lineage>
</organism>
<dbReference type="SUPFAM" id="SSF81891">
    <property type="entry name" value="Poly A polymerase C-terminal region-like"/>
    <property type="match status" value="1"/>
</dbReference>
<dbReference type="Pfam" id="PF01743">
    <property type="entry name" value="PolyA_pol"/>
    <property type="match status" value="1"/>
</dbReference>
<proteinExistence type="inferred from homology"/>
<evidence type="ECO:0000256" key="5">
    <source>
        <dbReference type="SAM" id="MobiDB-lite"/>
    </source>
</evidence>
<dbReference type="InterPro" id="IPR052191">
    <property type="entry name" value="tRNA_ntf/polyA_polymerase_I"/>
</dbReference>
<dbReference type="AlphaFoldDB" id="A0A0K9PWZ0"/>
<feature type="domain" description="Poly A polymerase head" evidence="6">
    <location>
        <begin position="92"/>
        <end position="216"/>
    </location>
</feature>
<gene>
    <name evidence="8" type="ORF">ZOSMA_15G00580</name>
</gene>
<dbReference type="Gene3D" id="1.10.3090.10">
    <property type="entry name" value="cca-adding enzyme, domain 2"/>
    <property type="match status" value="1"/>
</dbReference>
<feature type="domain" description="tRNA nucleotidyltransferase/poly(A) polymerase RNA and SrmB- binding" evidence="7">
    <location>
        <begin position="247"/>
        <end position="308"/>
    </location>
</feature>
<feature type="region of interest" description="Disordered" evidence="5">
    <location>
        <begin position="543"/>
        <end position="571"/>
    </location>
</feature>
<dbReference type="OMA" id="KLFFHLD"/>
<keyword evidence="3" id="KW-0547">Nucleotide-binding</keyword>
<accession>A0A0K9PWZ0</accession>
<name>A0A0K9PWZ0_ZOSMR</name>
<evidence type="ECO:0000256" key="3">
    <source>
        <dbReference type="ARBA" id="ARBA00022741"/>
    </source>
</evidence>
<evidence type="ECO:0000259" key="6">
    <source>
        <dbReference type="Pfam" id="PF01743"/>
    </source>
</evidence>
<dbReference type="OrthoDB" id="445712at2759"/>
<keyword evidence="9" id="KW-1185">Reference proteome</keyword>
<dbReference type="CDD" id="cd05398">
    <property type="entry name" value="NT_ClassII-CCAase"/>
    <property type="match status" value="1"/>
</dbReference>
<dbReference type="Proteomes" id="UP000036987">
    <property type="component" value="Unassembled WGS sequence"/>
</dbReference>
<dbReference type="GO" id="GO:0005739">
    <property type="term" value="C:mitochondrion"/>
    <property type="evidence" value="ECO:0000318"/>
    <property type="project" value="GO_Central"/>
</dbReference>
<dbReference type="GO" id="GO:0016779">
    <property type="term" value="F:nucleotidyltransferase activity"/>
    <property type="evidence" value="ECO:0007669"/>
    <property type="project" value="InterPro"/>
</dbReference>
<reference evidence="9" key="1">
    <citation type="journal article" date="2016" name="Nature">
        <title>The genome of the seagrass Zostera marina reveals angiosperm adaptation to the sea.</title>
        <authorList>
            <person name="Olsen J.L."/>
            <person name="Rouze P."/>
            <person name="Verhelst B."/>
            <person name="Lin Y.-C."/>
            <person name="Bayer T."/>
            <person name="Collen J."/>
            <person name="Dattolo E."/>
            <person name="De Paoli E."/>
            <person name="Dittami S."/>
            <person name="Maumus F."/>
            <person name="Michel G."/>
            <person name="Kersting A."/>
            <person name="Lauritano C."/>
            <person name="Lohaus R."/>
            <person name="Toepel M."/>
            <person name="Tonon T."/>
            <person name="Vanneste K."/>
            <person name="Amirebrahimi M."/>
            <person name="Brakel J."/>
            <person name="Bostroem C."/>
            <person name="Chovatia M."/>
            <person name="Grimwood J."/>
            <person name="Jenkins J.W."/>
            <person name="Jueterbock A."/>
            <person name="Mraz A."/>
            <person name="Stam W.T."/>
            <person name="Tice H."/>
            <person name="Bornberg-Bauer E."/>
            <person name="Green P.J."/>
            <person name="Pearson G.A."/>
            <person name="Procaccini G."/>
            <person name="Duarte C.M."/>
            <person name="Schmutz J."/>
            <person name="Reusch T.B.H."/>
            <person name="Van de Peer Y."/>
        </authorList>
    </citation>
    <scope>NUCLEOTIDE SEQUENCE [LARGE SCALE GENOMIC DNA]</scope>
    <source>
        <strain evidence="9">cv. Finnish</strain>
    </source>
</reference>
<evidence type="ECO:0000256" key="2">
    <source>
        <dbReference type="ARBA" id="ARBA00022679"/>
    </source>
</evidence>
<dbReference type="Pfam" id="PF12627">
    <property type="entry name" value="PolyA_pol_RNAbd"/>
    <property type="match status" value="1"/>
</dbReference>